<dbReference type="Proteomes" id="UP001605990">
    <property type="component" value="Unassembled WGS sequence"/>
</dbReference>
<dbReference type="Pfam" id="PF04542">
    <property type="entry name" value="Sigma70_r2"/>
    <property type="match status" value="1"/>
</dbReference>
<evidence type="ECO:0000256" key="4">
    <source>
        <dbReference type="ARBA" id="ARBA00023163"/>
    </source>
</evidence>
<dbReference type="PRINTS" id="PR00046">
    <property type="entry name" value="SIGMA70FCT"/>
</dbReference>
<comment type="caution">
    <text evidence="8">The sequence shown here is derived from an EMBL/GenBank/DDBJ whole genome shotgun (WGS) entry which is preliminary data.</text>
</comment>
<feature type="region of interest" description="Disordered" evidence="5">
    <location>
        <begin position="135"/>
        <end position="177"/>
    </location>
</feature>
<accession>A0ABW7EEJ8</accession>
<evidence type="ECO:0000313" key="8">
    <source>
        <dbReference type="EMBL" id="MFG6300125.1"/>
    </source>
</evidence>
<dbReference type="Gene3D" id="1.10.601.10">
    <property type="entry name" value="RNA Polymerase Primary Sigma Factor"/>
    <property type="match status" value="1"/>
</dbReference>
<dbReference type="EMBL" id="JBIENY010000473">
    <property type="protein sequence ID" value="MFG6300125.1"/>
    <property type="molecule type" value="Genomic_DNA"/>
</dbReference>
<dbReference type="Gene3D" id="1.10.10.10">
    <property type="entry name" value="Winged helix-like DNA-binding domain superfamily/Winged helix DNA-binding domain"/>
    <property type="match status" value="2"/>
</dbReference>
<gene>
    <name evidence="8" type="ORF">ACGU38_32840</name>
</gene>
<keyword evidence="2" id="KW-0731">Sigma factor</keyword>
<dbReference type="Pfam" id="PF04545">
    <property type="entry name" value="Sigma70_r4"/>
    <property type="match status" value="1"/>
</dbReference>
<dbReference type="PANTHER" id="PTHR30603">
    <property type="entry name" value="RNA POLYMERASE SIGMA FACTOR RPO"/>
    <property type="match status" value="1"/>
</dbReference>
<feature type="domain" description="RNA polymerase sigma-70 region 2" evidence="6">
    <location>
        <begin position="252"/>
        <end position="320"/>
    </location>
</feature>
<dbReference type="InterPro" id="IPR014284">
    <property type="entry name" value="RNA_pol_sigma-70_dom"/>
</dbReference>
<evidence type="ECO:0000259" key="6">
    <source>
        <dbReference type="Pfam" id="PF04542"/>
    </source>
</evidence>
<dbReference type="InterPro" id="IPR013324">
    <property type="entry name" value="RNA_pol_sigma_r3/r4-like"/>
</dbReference>
<organism evidence="8 9">
    <name type="scientific">Streptomyces rochei</name>
    <name type="common">Streptomyces parvullus</name>
    <dbReference type="NCBI Taxonomy" id="1928"/>
    <lineage>
        <taxon>Bacteria</taxon>
        <taxon>Bacillati</taxon>
        <taxon>Actinomycetota</taxon>
        <taxon>Actinomycetes</taxon>
        <taxon>Kitasatosporales</taxon>
        <taxon>Streptomycetaceae</taxon>
        <taxon>Streptomyces</taxon>
        <taxon>Streptomyces rochei group</taxon>
    </lineage>
</organism>
<protein>
    <submittedName>
        <fullName evidence="8">RNA polymerase sigma factor RpoD/SigA</fullName>
    </submittedName>
</protein>
<dbReference type="SUPFAM" id="SSF88659">
    <property type="entry name" value="Sigma3 and sigma4 domains of RNA polymerase sigma factors"/>
    <property type="match status" value="1"/>
</dbReference>
<evidence type="ECO:0000313" key="9">
    <source>
        <dbReference type="Proteomes" id="UP001605990"/>
    </source>
</evidence>
<name>A0ABW7EEJ8_STRRO</name>
<feature type="compositionally biased region" description="Low complexity" evidence="5">
    <location>
        <begin position="518"/>
        <end position="528"/>
    </location>
</feature>
<dbReference type="CDD" id="cd06171">
    <property type="entry name" value="Sigma70_r4"/>
    <property type="match status" value="1"/>
</dbReference>
<dbReference type="InterPro" id="IPR036388">
    <property type="entry name" value="WH-like_DNA-bd_sf"/>
</dbReference>
<dbReference type="InterPro" id="IPR013325">
    <property type="entry name" value="RNA_pol_sigma_r2"/>
</dbReference>
<dbReference type="InterPro" id="IPR007627">
    <property type="entry name" value="RNA_pol_sigma70_r2"/>
</dbReference>
<evidence type="ECO:0000259" key="7">
    <source>
        <dbReference type="Pfam" id="PF04545"/>
    </source>
</evidence>
<dbReference type="InterPro" id="IPR007630">
    <property type="entry name" value="RNA_pol_sigma70_r4"/>
</dbReference>
<dbReference type="NCBIfam" id="TIGR02937">
    <property type="entry name" value="sigma70-ECF"/>
    <property type="match status" value="1"/>
</dbReference>
<reference evidence="8 9" key="1">
    <citation type="submission" date="2024-10" db="EMBL/GenBank/DDBJ databases">
        <title>Draft genome assembly of a novel steroid transforming actinomycete isolated from African clawed frog Xenopus laevis.</title>
        <authorList>
            <person name="Bragin E."/>
            <person name="Kollerov V."/>
            <person name="Donova M.V."/>
        </authorList>
    </citation>
    <scope>NUCLEOTIDE SEQUENCE [LARGE SCALE GENOMIC DNA]</scope>
    <source>
        <strain evidence="8 9">MTOC-St3</strain>
    </source>
</reference>
<evidence type="ECO:0000256" key="1">
    <source>
        <dbReference type="ARBA" id="ARBA00023015"/>
    </source>
</evidence>
<keyword evidence="3" id="KW-0238">DNA-binding</keyword>
<evidence type="ECO:0000256" key="2">
    <source>
        <dbReference type="ARBA" id="ARBA00023082"/>
    </source>
</evidence>
<evidence type="ECO:0000256" key="5">
    <source>
        <dbReference type="SAM" id="MobiDB-lite"/>
    </source>
</evidence>
<evidence type="ECO:0000256" key="3">
    <source>
        <dbReference type="ARBA" id="ARBA00023125"/>
    </source>
</evidence>
<keyword evidence="9" id="KW-1185">Reference proteome</keyword>
<feature type="domain" description="RNA polymerase sigma-70 region 4" evidence="7">
    <location>
        <begin position="423"/>
        <end position="472"/>
    </location>
</feature>
<feature type="compositionally biased region" description="Low complexity" evidence="5">
    <location>
        <begin position="143"/>
        <end position="156"/>
    </location>
</feature>
<feature type="region of interest" description="Disordered" evidence="5">
    <location>
        <begin position="474"/>
        <end position="541"/>
    </location>
</feature>
<keyword evidence="1" id="KW-0805">Transcription regulation</keyword>
<dbReference type="RefSeq" id="WP_052731474.1">
    <property type="nucleotide sequence ID" value="NZ_JBIENY010000473.1"/>
</dbReference>
<dbReference type="InterPro" id="IPR050239">
    <property type="entry name" value="Sigma-70_RNA_pol_init_factors"/>
</dbReference>
<dbReference type="SUPFAM" id="SSF88946">
    <property type="entry name" value="Sigma2 domain of RNA polymerase sigma factors"/>
    <property type="match status" value="1"/>
</dbReference>
<dbReference type="PANTHER" id="PTHR30603:SF47">
    <property type="entry name" value="RNA POLYMERASE SIGMA FACTOR SIGD, CHLOROPLASTIC"/>
    <property type="match status" value="1"/>
</dbReference>
<proteinExistence type="predicted"/>
<sequence length="541" mass="58097">MTVDALGTRGNRVRELRGAMASLLAGLHGCARGGRVSEDDFRAATARLELDADGLKRLEAALAEQGLIVEHAAAPSREVVRVGRVLGLARKYVSAGVVPAPAFSGLVSLCGLDTTERELLAQALRGEGVVIGAVPAPRRPGTSEAPPAQVEAAEASETAEKTVEVEGPPPEELGGGGKVLTDLDAAMAAARARMHEDLFRHTAWKTLLTAEEEVGLSVLLKGGPERLGHTPQETELAALPATDIRRRAYETLVMHNVRLVHKLAQRLQGQGLEYEDLVQHGMTGVMHAACMFDPTKGFKFSTYATWWARQALERALGNESRLIRIPVHMHEKVRKVAMVESRLAAQGKSVSAGAVAVAANLTVAEVEAVRRISRPTDSLDREIGDGTHLGELVATLHLAPTPEEVLYPKYSRQRAEELLARAGLTEREADVMRRRSGLVGGERQTLEEIGDEYGVSRERIRQLETRARDRLKVVLAGGVPEPRGKRKRKPKPSVAEETPPTTTTTTTPAHAPAPAPAPSAKAPAAPRSTRAKVPEGQGTLF</sequence>
<keyword evidence="4" id="KW-0804">Transcription</keyword>
<feature type="compositionally biased region" description="Low complexity" evidence="5">
    <location>
        <begin position="495"/>
        <end position="510"/>
    </location>
</feature>
<dbReference type="InterPro" id="IPR000943">
    <property type="entry name" value="RNA_pol_sigma70"/>
</dbReference>